<evidence type="ECO:0000256" key="3">
    <source>
        <dbReference type="PROSITE-ProRule" id="PRU00023"/>
    </source>
</evidence>
<gene>
    <name evidence="4" type="ORF">RAS_12910</name>
</gene>
<reference evidence="4 5" key="1">
    <citation type="submission" date="2019-04" db="EMBL/GenBank/DDBJ databases">
        <title>Draft genome sequence of Rickettsia asiatica Maytaro1284.</title>
        <authorList>
            <person name="Thu M."/>
            <person name="Qiu Y."/>
            <person name="Nakao R."/>
        </authorList>
    </citation>
    <scope>NUCLEOTIDE SEQUENCE [LARGE SCALE GENOMIC DNA]</scope>
    <source>
        <strain evidence="4 5">Maytaro1284</strain>
    </source>
</reference>
<name>A0A510G8I6_9RICK</name>
<dbReference type="AlphaFoldDB" id="A0A510G8I6"/>
<keyword evidence="5" id="KW-1185">Reference proteome</keyword>
<proteinExistence type="predicted"/>
<dbReference type="EMBL" id="AP019563">
    <property type="protein sequence ID" value="BBJ32182.1"/>
    <property type="molecule type" value="Genomic_DNA"/>
</dbReference>
<keyword evidence="2 3" id="KW-0040">ANK repeat</keyword>
<dbReference type="InterPro" id="IPR036770">
    <property type="entry name" value="Ankyrin_rpt-contain_sf"/>
</dbReference>
<evidence type="ECO:0000313" key="5">
    <source>
        <dbReference type="Proteomes" id="UP000321183"/>
    </source>
</evidence>
<dbReference type="PROSITE" id="PS50297">
    <property type="entry name" value="ANK_REP_REGION"/>
    <property type="match status" value="1"/>
</dbReference>
<dbReference type="RefSeq" id="WP_147143440.1">
    <property type="nucleotide sequence ID" value="NZ_AP019563.1"/>
</dbReference>
<dbReference type="Proteomes" id="UP000321183">
    <property type="component" value="Chromosome"/>
</dbReference>
<dbReference type="SMART" id="SM00248">
    <property type="entry name" value="ANK"/>
    <property type="match status" value="2"/>
</dbReference>
<keyword evidence="1" id="KW-0677">Repeat</keyword>
<sequence length="111" mass="12814">MLKILEIFFENKARIKIERFKQLPPLHAAAAEGSISDVRIYLHRKCDVNKQDINGNTPLHHAYEKGNKEVIKILLQSHGIDKNIQDNKNYIPADYSTEFENKVDKLGEVIE</sequence>
<organism evidence="4 5">
    <name type="scientific">Rickettsia asiatica</name>
    <dbReference type="NCBI Taxonomy" id="238800"/>
    <lineage>
        <taxon>Bacteria</taxon>
        <taxon>Pseudomonadati</taxon>
        <taxon>Pseudomonadota</taxon>
        <taxon>Alphaproteobacteria</taxon>
        <taxon>Rickettsiales</taxon>
        <taxon>Rickettsiaceae</taxon>
        <taxon>Rickettsieae</taxon>
        <taxon>Rickettsia</taxon>
        <taxon>spotted fever group</taxon>
    </lineage>
</organism>
<dbReference type="PROSITE" id="PS50088">
    <property type="entry name" value="ANK_REPEAT"/>
    <property type="match status" value="1"/>
</dbReference>
<dbReference type="Gene3D" id="1.25.40.20">
    <property type="entry name" value="Ankyrin repeat-containing domain"/>
    <property type="match status" value="1"/>
</dbReference>
<evidence type="ECO:0000256" key="2">
    <source>
        <dbReference type="ARBA" id="ARBA00023043"/>
    </source>
</evidence>
<protein>
    <submittedName>
        <fullName evidence="4">Uncharacterized protein</fullName>
    </submittedName>
</protein>
<dbReference type="SUPFAM" id="SSF48403">
    <property type="entry name" value="Ankyrin repeat"/>
    <property type="match status" value="1"/>
</dbReference>
<accession>A0A510G8I6</accession>
<dbReference type="PANTHER" id="PTHR24126">
    <property type="entry name" value="ANKYRIN REPEAT, PH AND SEC7 DOMAIN CONTAINING PROTEIN SECG-RELATED"/>
    <property type="match status" value="1"/>
</dbReference>
<dbReference type="InterPro" id="IPR002110">
    <property type="entry name" value="Ankyrin_rpt"/>
</dbReference>
<dbReference type="KEGG" id="ras:RAS_12910"/>
<feature type="repeat" description="ANK" evidence="3">
    <location>
        <begin position="54"/>
        <end position="87"/>
    </location>
</feature>
<evidence type="ECO:0000256" key="1">
    <source>
        <dbReference type="ARBA" id="ARBA00022737"/>
    </source>
</evidence>
<dbReference type="Pfam" id="PF12796">
    <property type="entry name" value="Ank_2"/>
    <property type="match status" value="1"/>
</dbReference>
<evidence type="ECO:0000313" key="4">
    <source>
        <dbReference type="EMBL" id="BBJ32182.1"/>
    </source>
</evidence>